<dbReference type="Proteomes" id="UP000245702">
    <property type="component" value="Unassembled WGS sequence"/>
</dbReference>
<keyword evidence="2" id="KW-0732">Signal</keyword>
<evidence type="ECO:0000256" key="1">
    <source>
        <dbReference type="SAM" id="MobiDB-lite"/>
    </source>
</evidence>
<dbReference type="EMBL" id="FCOW01000038">
    <property type="protein sequence ID" value="CVK21531.1"/>
    <property type="molecule type" value="Genomic_DNA"/>
</dbReference>
<keyword evidence="6" id="KW-1185">Reference proteome</keyword>
<dbReference type="EMBL" id="CP146992">
    <property type="protein sequence ID" value="WXA41914.1"/>
    <property type="molecule type" value="Genomic_DNA"/>
</dbReference>
<dbReference type="Proteomes" id="UP000186950">
    <property type="component" value="Plasmid pSSP59"/>
</dbReference>
<evidence type="ECO:0000313" key="3">
    <source>
        <dbReference type="EMBL" id="CVK21531.1"/>
    </source>
</evidence>
<feature type="region of interest" description="Disordered" evidence="1">
    <location>
        <begin position="210"/>
        <end position="242"/>
    </location>
</feature>
<dbReference type="AlphaFoldDB" id="A0A1U7M9R9"/>
<feature type="signal peptide" evidence="2">
    <location>
        <begin position="1"/>
        <end position="23"/>
    </location>
</feature>
<geneLocation type="plasmid" evidence="4 5">
    <name>pSSP59</name>
</geneLocation>
<gene>
    <name evidence="4" type="ORF">SPSPH_047260</name>
    <name evidence="3" type="ORF">SSPH_04223</name>
</gene>
<protein>
    <recommendedName>
        <fullName evidence="7">P-type conjugative transfer protein TrbJ</fullName>
    </recommendedName>
</protein>
<evidence type="ECO:0000313" key="5">
    <source>
        <dbReference type="Proteomes" id="UP000186950"/>
    </source>
</evidence>
<sequence>MLKKKFVIGALVLSLINCPVSEAAMAVIDNTVVSRLDTELNKWEQQLEYNRRQLMTLDPSNKTALEQQLLDIQQTQQGIAGLLNDYMEMQSQWDSIFTDYKEWSGVTGQDYIDDIQKVLDATNEAQKRALMAQGFVSEISNDQDTMNQLLSATQSAQGSLQVQQAANMILLLQAQQMARLQQMLSTSNQAQLLYLKQKNQDDQRVMSFALNSHGKPNPEAVKGQGYKYGSNNSSASYEEDIE</sequence>
<organism evidence="4 5">
    <name type="scientific">Sporomusa sphaeroides DSM 2875</name>
    <dbReference type="NCBI Taxonomy" id="1337886"/>
    <lineage>
        <taxon>Bacteria</taxon>
        <taxon>Bacillati</taxon>
        <taxon>Bacillota</taxon>
        <taxon>Negativicutes</taxon>
        <taxon>Selenomonadales</taxon>
        <taxon>Sporomusaceae</taxon>
        <taxon>Sporomusa</taxon>
    </lineage>
</organism>
<evidence type="ECO:0000313" key="6">
    <source>
        <dbReference type="Proteomes" id="UP000245702"/>
    </source>
</evidence>
<accession>A0A1U7M9R9</accession>
<proteinExistence type="predicted"/>
<dbReference type="RefSeq" id="WP_075758120.1">
    <property type="nucleotide sequence ID" value="NZ_CP146992.1"/>
</dbReference>
<reference evidence="4" key="2">
    <citation type="submission" date="2024-03" db="EMBL/GenBank/DDBJ databases">
        <title>Complete genome sequence of Sporomusa sphaeroides DSM 2875T isolated from mud of the Leine river and Sporomusa ovata DSM 2662T isolated from sugar beet leaf silage.</title>
        <authorList>
            <person name="Boeer T."/>
            <person name="Lueschen A."/>
            <person name="Daniel R."/>
            <person name="Poehlein A."/>
        </authorList>
    </citation>
    <scope>NUCLEOTIDE SEQUENCE</scope>
    <source>
        <strain evidence="4">DSM 2875</strain>
        <plasmid evidence="4">pSSP59</plasmid>
    </source>
</reference>
<dbReference type="KEGG" id="ssph:SPSPH_047260"/>
<name>A0A1U7M9R9_9FIRM</name>
<reference evidence="3 6" key="1">
    <citation type="submission" date="2016-01" db="EMBL/GenBank/DDBJ databases">
        <authorList>
            <person name="Brown R."/>
        </authorList>
    </citation>
    <scope>NUCLEOTIDE SEQUENCE [LARGE SCALE GENOMIC DNA]</scope>
    <source>
        <strain evidence="3">Sporomusa sphaeroides DSM 2875</strain>
    </source>
</reference>
<evidence type="ECO:0000313" key="4">
    <source>
        <dbReference type="EMBL" id="WXA41914.1"/>
    </source>
</evidence>
<feature type="chain" id="PRO_5014275206" description="P-type conjugative transfer protein TrbJ" evidence="2">
    <location>
        <begin position="24"/>
        <end position="242"/>
    </location>
</feature>
<keyword evidence="4" id="KW-0614">Plasmid</keyword>
<evidence type="ECO:0000256" key="2">
    <source>
        <dbReference type="SAM" id="SignalP"/>
    </source>
</evidence>
<evidence type="ECO:0008006" key="7">
    <source>
        <dbReference type="Google" id="ProtNLM"/>
    </source>
</evidence>